<organism evidence="1 2">
    <name type="scientific">Dreissena polymorpha</name>
    <name type="common">Zebra mussel</name>
    <name type="synonym">Mytilus polymorpha</name>
    <dbReference type="NCBI Taxonomy" id="45954"/>
    <lineage>
        <taxon>Eukaryota</taxon>
        <taxon>Metazoa</taxon>
        <taxon>Spiralia</taxon>
        <taxon>Lophotrochozoa</taxon>
        <taxon>Mollusca</taxon>
        <taxon>Bivalvia</taxon>
        <taxon>Autobranchia</taxon>
        <taxon>Heteroconchia</taxon>
        <taxon>Euheterodonta</taxon>
        <taxon>Imparidentia</taxon>
        <taxon>Neoheterodontei</taxon>
        <taxon>Myida</taxon>
        <taxon>Dreissenoidea</taxon>
        <taxon>Dreissenidae</taxon>
        <taxon>Dreissena</taxon>
    </lineage>
</organism>
<protein>
    <submittedName>
        <fullName evidence="1">Uncharacterized protein</fullName>
    </submittedName>
</protein>
<proteinExistence type="predicted"/>
<sequence>MIMMVVEVVVCDDGGDCDDVGKMIDVKECMSLDRHPDWPAKFAQADQCKLP</sequence>
<gene>
    <name evidence="1" type="ORF">DPMN_087789</name>
</gene>
<evidence type="ECO:0000313" key="2">
    <source>
        <dbReference type="Proteomes" id="UP000828390"/>
    </source>
</evidence>
<comment type="caution">
    <text evidence="1">The sequence shown here is derived from an EMBL/GenBank/DDBJ whole genome shotgun (WGS) entry which is preliminary data.</text>
</comment>
<dbReference type="AlphaFoldDB" id="A0A9D4KTU3"/>
<dbReference type="EMBL" id="JAIWYP010000003">
    <property type="protein sequence ID" value="KAH3845508.1"/>
    <property type="molecule type" value="Genomic_DNA"/>
</dbReference>
<reference evidence="1" key="1">
    <citation type="journal article" date="2019" name="bioRxiv">
        <title>The Genome of the Zebra Mussel, Dreissena polymorpha: A Resource for Invasive Species Research.</title>
        <authorList>
            <person name="McCartney M.A."/>
            <person name="Auch B."/>
            <person name="Kono T."/>
            <person name="Mallez S."/>
            <person name="Zhang Y."/>
            <person name="Obille A."/>
            <person name="Becker A."/>
            <person name="Abrahante J.E."/>
            <person name="Garbe J."/>
            <person name="Badalamenti J.P."/>
            <person name="Herman A."/>
            <person name="Mangelson H."/>
            <person name="Liachko I."/>
            <person name="Sullivan S."/>
            <person name="Sone E.D."/>
            <person name="Koren S."/>
            <person name="Silverstein K.A.T."/>
            <person name="Beckman K.B."/>
            <person name="Gohl D.M."/>
        </authorList>
    </citation>
    <scope>NUCLEOTIDE SEQUENCE</scope>
    <source>
        <strain evidence="1">Duluth1</strain>
        <tissue evidence="1">Whole animal</tissue>
    </source>
</reference>
<reference evidence="1" key="2">
    <citation type="submission" date="2020-11" db="EMBL/GenBank/DDBJ databases">
        <authorList>
            <person name="McCartney M.A."/>
            <person name="Auch B."/>
            <person name="Kono T."/>
            <person name="Mallez S."/>
            <person name="Becker A."/>
            <person name="Gohl D.M."/>
            <person name="Silverstein K.A.T."/>
            <person name="Koren S."/>
            <person name="Bechman K.B."/>
            <person name="Herman A."/>
            <person name="Abrahante J.E."/>
            <person name="Garbe J."/>
        </authorList>
    </citation>
    <scope>NUCLEOTIDE SEQUENCE</scope>
    <source>
        <strain evidence="1">Duluth1</strain>
        <tissue evidence="1">Whole animal</tissue>
    </source>
</reference>
<accession>A0A9D4KTU3</accession>
<evidence type="ECO:0000313" key="1">
    <source>
        <dbReference type="EMBL" id="KAH3845508.1"/>
    </source>
</evidence>
<keyword evidence="2" id="KW-1185">Reference proteome</keyword>
<dbReference type="Proteomes" id="UP000828390">
    <property type="component" value="Unassembled WGS sequence"/>
</dbReference>
<name>A0A9D4KTU3_DREPO</name>